<dbReference type="EMBL" id="BANR01000035">
    <property type="protein sequence ID" value="GAC50951.1"/>
    <property type="molecule type" value="Genomic_DNA"/>
</dbReference>
<dbReference type="STRING" id="1220583.GOACH_35_00030"/>
<protein>
    <submittedName>
        <fullName evidence="2">Uncharacterized protein</fullName>
    </submittedName>
</protein>
<keyword evidence="1" id="KW-0812">Transmembrane</keyword>
<feature type="transmembrane region" description="Helical" evidence="1">
    <location>
        <begin position="27"/>
        <end position="51"/>
    </location>
</feature>
<dbReference type="Proteomes" id="UP000010988">
    <property type="component" value="Unassembled WGS sequence"/>
</dbReference>
<reference evidence="2 3" key="1">
    <citation type="submission" date="2012-12" db="EMBL/GenBank/DDBJ databases">
        <title>Whole genome shotgun sequence of Gordonia aichiensis NBRC 108223.</title>
        <authorList>
            <person name="Isaki-Nakamura S."/>
            <person name="Hosoyama A."/>
            <person name="Tsuchikane K."/>
            <person name="Ando Y."/>
            <person name="Baba S."/>
            <person name="Ohji S."/>
            <person name="Hamada M."/>
            <person name="Tamura T."/>
            <person name="Yamazoe A."/>
            <person name="Yamazaki S."/>
            <person name="Fujita N."/>
        </authorList>
    </citation>
    <scope>NUCLEOTIDE SEQUENCE [LARGE SCALE GENOMIC DNA]</scope>
    <source>
        <strain evidence="2 3">NBRC 108223</strain>
    </source>
</reference>
<gene>
    <name evidence="2" type="ORF">GOACH_35_00030</name>
</gene>
<accession>L7KR25</accession>
<evidence type="ECO:0000256" key="1">
    <source>
        <dbReference type="SAM" id="Phobius"/>
    </source>
</evidence>
<name>L7KR25_9ACTN</name>
<keyword evidence="1" id="KW-1133">Transmembrane helix</keyword>
<organism evidence="2 3">
    <name type="scientific">Gordonia aichiensis NBRC 108223</name>
    <dbReference type="NCBI Taxonomy" id="1220583"/>
    <lineage>
        <taxon>Bacteria</taxon>
        <taxon>Bacillati</taxon>
        <taxon>Actinomycetota</taxon>
        <taxon>Actinomycetes</taxon>
        <taxon>Mycobacteriales</taxon>
        <taxon>Gordoniaceae</taxon>
        <taxon>Gordonia</taxon>
    </lineage>
</organism>
<evidence type="ECO:0000313" key="2">
    <source>
        <dbReference type="EMBL" id="GAC50951.1"/>
    </source>
</evidence>
<sequence>MTRDALTNPCRTAPRPSELEFQTVTTIFAFLATIGLASLSWVAGLGIGYLVRGGAR</sequence>
<evidence type="ECO:0000313" key="3">
    <source>
        <dbReference type="Proteomes" id="UP000010988"/>
    </source>
</evidence>
<proteinExistence type="predicted"/>
<keyword evidence="3" id="KW-1185">Reference proteome</keyword>
<keyword evidence="1" id="KW-0472">Membrane</keyword>
<comment type="caution">
    <text evidence="2">The sequence shown here is derived from an EMBL/GenBank/DDBJ whole genome shotgun (WGS) entry which is preliminary data.</text>
</comment>
<dbReference type="AlphaFoldDB" id="L7KR25"/>